<reference evidence="1" key="1">
    <citation type="submission" date="2013-07" db="EMBL/GenBank/DDBJ databases">
        <authorList>
            <person name="McIlroy S."/>
        </authorList>
    </citation>
    <scope>NUCLEOTIDE SEQUENCE [LARGE SCALE GENOMIC DNA]</scope>
    <source>
        <strain evidence="1">Run_A_D11</strain>
    </source>
</reference>
<dbReference type="InterPro" id="IPR029063">
    <property type="entry name" value="SAM-dependent_MTases_sf"/>
</dbReference>
<dbReference type="SUPFAM" id="SSF53335">
    <property type="entry name" value="S-adenosyl-L-methionine-dependent methyltransferases"/>
    <property type="match status" value="1"/>
</dbReference>
<proteinExistence type="predicted"/>
<accession>W6M775</accession>
<dbReference type="OrthoDB" id="9782855at2"/>
<dbReference type="CDD" id="cd02440">
    <property type="entry name" value="AdoMet_MTases"/>
    <property type="match status" value="1"/>
</dbReference>
<dbReference type="PANTHER" id="PTHR43832">
    <property type="match status" value="1"/>
</dbReference>
<organism evidence="1 2">
    <name type="scientific">Candidatus Competibacter denitrificans Run_A_D11</name>
    <dbReference type="NCBI Taxonomy" id="1400863"/>
    <lineage>
        <taxon>Bacteria</taxon>
        <taxon>Pseudomonadati</taxon>
        <taxon>Pseudomonadota</taxon>
        <taxon>Gammaproteobacteria</taxon>
        <taxon>Candidatus Competibacteraceae</taxon>
        <taxon>Candidatus Competibacter</taxon>
    </lineage>
</organism>
<dbReference type="Gene3D" id="3.40.50.150">
    <property type="entry name" value="Vaccinia Virus protein VP39"/>
    <property type="match status" value="1"/>
</dbReference>
<dbReference type="Proteomes" id="UP000035760">
    <property type="component" value="Unassembled WGS sequence"/>
</dbReference>
<dbReference type="EMBL" id="CBTJ020000037">
    <property type="protein sequence ID" value="CDI02469.1"/>
    <property type="molecule type" value="Genomic_DNA"/>
</dbReference>
<gene>
    <name evidence="1" type="ORF">BN873_300090</name>
</gene>
<evidence type="ECO:0008006" key="3">
    <source>
        <dbReference type="Google" id="ProtNLM"/>
    </source>
</evidence>
<dbReference type="RefSeq" id="WP_048672699.1">
    <property type="nucleotide sequence ID" value="NZ_CBTJ020000037.1"/>
</dbReference>
<evidence type="ECO:0000313" key="2">
    <source>
        <dbReference type="Proteomes" id="UP000035760"/>
    </source>
</evidence>
<dbReference type="Pfam" id="PF02353">
    <property type="entry name" value="CMAS"/>
    <property type="match status" value="1"/>
</dbReference>
<reference evidence="1" key="2">
    <citation type="submission" date="2014-03" db="EMBL/GenBank/DDBJ databases">
        <title>Candidatus Competibacter-lineage genomes retrieved from metagenomes reveal functional metabolic diversity.</title>
        <authorList>
            <person name="McIlroy S.J."/>
            <person name="Albertsen M."/>
            <person name="Andresen E.K."/>
            <person name="Saunders A.M."/>
            <person name="Kristiansen R."/>
            <person name="Stokholm-Bjerregaard M."/>
            <person name="Nielsen K.L."/>
            <person name="Nielsen P.H."/>
        </authorList>
    </citation>
    <scope>NUCLEOTIDE SEQUENCE</scope>
    <source>
        <strain evidence="1">Run_A_D11</strain>
    </source>
</reference>
<comment type="caution">
    <text evidence="1">The sequence shown here is derived from an EMBL/GenBank/DDBJ whole genome shotgun (WGS) entry which is preliminary data.</text>
</comment>
<evidence type="ECO:0000313" key="1">
    <source>
        <dbReference type="EMBL" id="CDI02469.1"/>
    </source>
</evidence>
<dbReference type="STRING" id="1400863.BN873_300090"/>
<keyword evidence="2" id="KW-1185">Reference proteome</keyword>
<dbReference type="PANTHER" id="PTHR43832:SF1">
    <property type="entry name" value="S-ADENOSYL-L-METHIONINE-DEPENDENT METHYLTRANSFERASES SUPERFAMILY PROTEIN"/>
    <property type="match status" value="1"/>
</dbReference>
<name>W6M775_9GAMM</name>
<sequence>MRHKVIDLLEQGYDVPDWLFRLGIRWSLGRQSPAKAKDADWDCAATRQQDHDVPLGFWQNVLGPRLHYSACWWPKEARDLETAEAAMLSFISERAELGFDQDILDFGCGWGALALWMAEFYPDSRVVAVSDSHAQRVFIAARCRERGFGNVAISTIDAINLFESHRFDRVMLGEGFESMRGYPELGKQLTTWLKPGGKLFLHGITRRQGANPPEDDWLPLFQDGLKLENQWCFDGRHYQRTLNAWLAQQDRQRGTIMALFRDRYGSEQAARRFQRWRRFFMTRAEVFGYRAGQAWAIGHYRFVKP</sequence>
<dbReference type="AlphaFoldDB" id="W6M775"/>
<protein>
    <recommendedName>
        <fullName evidence="3">Cyclopropane-fatty-acyl-phospholipid synthase</fullName>
    </recommendedName>
</protein>